<name>A0A9N8P3G2_9FLAO</name>
<accession>A0A9N8P3G2</accession>
<dbReference type="AlphaFoldDB" id="A0A9N8P3G2"/>
<evidence type="ECO:0000313" key="2">
    <source>
        <dbReference type="EMBL" id="CAC9976185.1"/>
    </source>
</evidence>
<feature type="domain" description="Lantibiotic dehydratase N-terminal" evidence="1">
    <location>
        <begin position="43"/>
        <end position="689"/>
    </location>
</feature>
<dbReference type="Pfam" id="PF04738">
    <property type="entry name" value="Lant_dehydr_N"/>
    <property type="match status" value="1"/>
</dbReference>
<dbReference type="RefSeq" id="WP_053470579.1">
    <property type="nucleotide sequence ID" value="NZ_CAIJDE010000059.1"/>
</dbReference>
<organism evidence="2 3">
    <name type="scientific">Flavobacterium panici</name>
    <dbReference type="NCBI Taxonomy" id="2654843"/>
    <lineage>
        <taxon>Bacteria</taxon>
        <taxon>Pseudomonadati</taxon>
        <taxon>Bacteroidota</taxon>
        <taxon>Flavobacteriia</taxon>
        <taxon>Flavobacteriales</taxon>
        <taxon>Flavobacteriaceae</taxon>
        <taxon>Flavobacterium</taxon>
    </lineage>
</organism>
<sequence>MKPHFEIKSFSKFVLRTPLFPLSNYLELLENYSLEKAFRLYNTPIIREAINLASPELVSGLDKWVSGTSTLSNDKKKAFELTFLKYMARISSRCTPFGLFAGCSVGNLDTETNIILDTENNHSRFTQFDMHYWVSLLQDIAKRKEIAVYLKFFPNSSIYEVGEFYRFIEYKYAETKREHIISAIRKSDLLKKILSEAKSGITIYEMIAFLAEDESEKEEAFEFISQLIVFQFLVSELDAVITGDDEWKRTFSILEKIPHLNNEIIFFKDLQKNLSHLDKHLVTNQGSYEKIRETINNIGTQYEEKYLFQTDLNVSALNNKLNADVSQKVLKAIRFLNGIQTSRELVNLENFKKSFIKRYESSEMPLSFVLDTEIGIGYHENHEMNDIHEILESYSFKAKNTSEKNEVWTNTDFILQAKLQNSILNNDEIIVLSEKDFPDFDADFKNSPTTFSVIVEVFDENNIVLTSTGNTSASKLLSRFCNGNKQIHKLTKEIIQKEDEYHDDKILAEIVHIPESRIGNIIRRPILRDYEISYLCAPGVSRENNLDLNDLSISIKSGRVILRSKKQNKEILPCLSNAHNFLNNSLPIYHFLCDLERQNLKPVSTFNWGVLASQYNFFPRVIYNEIILSKAKWIIKKDEIIGFCKIDKDNLILLFSEWRIKRNIPRYVTLSNSNNTLLYDFESEISIELFLKSGKNQEKTILEEFLFTEKSAVQNTEDAVFCNQIILSYYKEKA</sequence>
<dbReference type="EMBL" id="CAIJDE010000059">
    <property type="protein sequence ID" value="CAC9976185.1"/>
    <property type="molecule type" value="Genomic_DNA"/>
</dbReference>
<keyword evidence="3" id="KW-1185">Reference proteome</keyword>
<gene>
    <name evidence="2" type="ORF">FLAPXU55_03909</name>
</gene>
<dbReference type="Proteomes" id="UP000533639">
    <property type="component" value="Unassembled WGS sequence"/>
</dbReference>
<reference evidence="2 3" key="1">
    <citation type="submission" date="2020-06" db="EMBL/GenBank/DDBJ databases">
        <authorList>
            <person name="Criscuolo A."/>
        </authorList>
    </citation>
    <scope>NUCLEOTIDE SEQUENCE [LARGE SCALE GENOMIC DNA]</scope>
    <source>
        <strain evidence="2">PXU-55</strain>
    </source>
</reference>
<proteinExistence type="predicted"/>
<evidence type="ECO:0000313" key="3">
    <source>
        <dbReference type="Proteomes" id="UP000533639"/>
    </source>
</evidence>
<dbReference type="InterPro" id="IPR006827">
    <property type="entry name" value="Lant_deHydtase_N"/>
</dbReference>
<evidence type="ECO:0000259" key="1">
    <source>
        <dbReference type="Pfam" id="PF04738"/>
    </source>
</evidence>
<comment type="caution">
    <text evidence="2">The sequence shown here is derived from an EMBL/GenBank/DDBJ whole genome shotgun (WGS) entry which is preliminary data.</text>
</comment>
<protein>
    <recommendedName>
        <fullName evidence="1">Lantibiotic dehydratase N-terminal domain-containing protein</fullName>
    </recommendedName>
</protein>